<protein>
    <recommendedName>
        <fullName evidence="1">F-box domain-containing protein</fullName>
    </recommendedName>
</protein>
<dbReference type="SMART" id="SM00256">
    <property type="entry name" value="FBOX"/>
    <property type="match status" value="1"/>
</dbReference>
<dbReference type="InParanoid" id="A0A165NDH9"/>
<dbReference type="EMBL" id="KV425639">
    <property type="protein sequence ID" value="KZT19498.1"/>
    <property type="molecule type" value="Genomic_DNA"/>
</dbReference>
<dbReference type="InterPro" id="IPR001810">
    <property type="entry name" value="F-box_dom"/>
</dbReference>
<evidence type="ECO:0000313" key="2">
    <source>
        <dbReference type="EMBL" id="KZT19498.1"/>
    </source>
</evidence>
<keyword evidence="3" id="KW-1185">Reference proteome</keyword>
<evidence type="ECO:0000313" key="3">
    <source>
        <dbReference type="Proteomes" id="UP000076761"/>
    </source>
</evidence>
<dbReference type="Gene3D" id="1.20.1280.50">
    <property type="match status" value="1"/>
</dbReference>
<dbReference type="AlphaFoldDB" id="A0A165NDH9"/>
<sequence>MFLEDLPSELIEYIFVSLDWPGLIICQKVCKLFCTIVKSSAHLQYNIELAVAGYVHGAADGYVSAAEHLESLRRHQDAWKNPAIDRAEIIELENNQDQPSSLPFHRYEIRDNVLLVMRRKGQLQEPHAFNALDVMLLEAVDRSFPSWTLDLNSPYTGLAFDPAQDLLILRDEGEDTLESSNTHIVYTRYQALSLRNGTLHPRAQCKDIRITQPVYLAMILLGDFVASPIILDLRSLDSVVLVNWITGSTRLVRPASGLGRRVRTAHLCFLSGSQLLTIDDRKPALDLYGCNSGSWESAEHLATLDLPSYHNHAISAALLTSSINRDLASVYPSQSRSSATFYPIPSRAALVCLQLRFLPHAYNQDQESKNYTVIICVSAMLDMIGRVRDATDSRIPAIIQWSTWGPSCTRWFGHLAPLQRIRMHGFRIAFPNRILDFNPIDIARDLLLDGLMPSEQSERGEENLEVADCFRVRENIVTESAIIPGGNLFHENISTALRYRETVLDSTLPFVDLYSNQGMIGLERNTVSAIKALHFLTVQHSVLDLEE</sequence>
<dbReference type="PROSITE" id="PS50181">
    <property type="entry name" value="FBOX"/>
    <property type="match status" value="1"/>
</dbReference>
<proteinExistence type="predicted"/>
<organism evidence="2 3">
    <name type="scientific">Neolentinus lepideus HHB14362 ss-1</name>
    <dbReference type="NCBI Taxonomy" id="1314782"/>
    <lineage>
        <taxon>Eukaryota</taxon>
        <taxon>Fungi</taxon>
        <taxon>Dikarya</taxon>
        <taxon>Basidiomycota</taxon>
        <taxon>Agaricomycotina</taxon>
        <taxon>Agaricomycetes</taxon>
        <taxon>Gloeophyllales</taxon>
        <taxon>Gloeophyllaceae</taxon>
        <taxon>Neolentinus</taxon>
    </lineage>
</organism>
<accession>A0A165NDH9</accession>
<dbReference type="SUPFAM" id="SSF81383">
    <property type="entry name" value="F-box domain"/>
    <property type="match status" value="1"/>
</dbReference>
<gene>
    <name evidence="2" type="ORF">NEOLEDRAFT_1151896</name>
</gene>
<dbReference type="STRING" id="1314782.A0A165NDH9"/>
<dbReference type="OrthoDB" id="2745718at2759"/>
<dbReference type="Proteomes" id="UP000076761">
    <property type="component" value="Unassembled WGS sequence"/>
</dbReference>
<name>A0A165NDH9_9AGAM</name>
<reference evidence="2 3" key="1">
    <citation type="journal article" date="2016" name="Mol. Biol. Evol.">
        <title>Comparative Genomics of Early-Diverging Mushroom-Forming Fungi Provides Insights into the Origins of Lignocellulose Decay Capabilities.</title>
        <authorList>
            <person name="Nagy L.G."/>
            <person name="Riley R."/>
            <person name="Tritt A."/>
            <person name="Adam C."/>
            <person name="Daum C."/>
            <person name="Floudas D."/>
            <person name="Sun H."/>
            <person name="Yadav J.S."/>
            <person name="Pangilinan J."/>
            <person name="Larsson K.H."/>
            <person name="Matsuura K."/>
            <person name="Barry K."/>
            <person name="Labutti K."/>
            <person name="Kuo R."/>
            <person name="Ohm R.A."/>
            <person name="Bhattacharya S.S."/>
            <person name="Shirouzu T."/>
            <person name="Yoshinaga Y."/>
            <person name="Martin F.M."/>
            <person name="Grigoriev I.V."/>
            <person name="Hibbett D.S."/>
        </authorList>
    </citation>
    <scope>NUCLEOTIDE SEQUENCE [LARGE SCALE GENOMIC DNA]</scope>
    <source>
        <strain evidence="2 3">HHB14362 ss-1</strain>
    </source>
</reference>
<dbReference type="InterPro" id="IPR036047">
    <property type="entry name" value="F-box-like_dom_sf"/>
</dbReference>
<evidence type="ECO:0000259" key="1">
    <source>
        <dbReference type="PROSITE" id="PS50181"/>
    </source>
</evidence>
<feature type="domain" description="F-box" evidence="1">
    <location>
        <begin position="1"/>
        <end position="46"/>
    </location>
</feature>